<sequence>MNHLATSKEDILAASRELIKENGWTALSIRAVASRCSVSAGTIYNYYESKAELLGDTIESIWREIFFNPEDEQVFKDVAACISWIYKRLQYGNEQFPGFFSLHSFGFMKDEKTDGKKKMLQTWGHILNGLCDILKNDPKIRPDVFDEQFTEKQFADILFSLILVSMIRQDYNPSSILMLINKTLY</sequence>
<dbReference type="InterPro" id="IPR001647">
    <property type="entry name" value="HTH_TetR"/>
</dbReference>
<evidence type="ECO:0000256" key="1">
    <source>
        <dbReference type="ARBA" id="ARBA00023015"/>
    </source>
</evidence>
<evidence type="ECO:0000256" key="2">
    <source>
        <dbReference type="ARBA" id="ARBA00023125"/>
    </source>
</evidence>
<dbReference type="Proteomes" id="UP000095673">
    <property type="component" value="Unassembled WGS sequence"/>
</dbReference>
<feature type="domain" description="HTH tetR-type" evidence="5">
    <location>
        <begin position="5"/>
        <end position="65"/>
    </location>
</feature>
<reference evidence="7 9" key="2">
    <citation type="submission" date="2018-08" db="EMBL/GenBank/DDBJ databases">
        <title>A genome reference for cultivated species of the human gut microbiota.</title>
        <authorList>
            <person name="Zou Y."/>
            <person name="Xue W."/>
            <person name="Luo G."/>
        </authorList>
    </citation>
    <scope>NUCLEOTIDE SEQUENCE [LARGE SCALE GENOMIC DNA]</scope>
    <source>
        <strain evidence="7 9">OM05-6AA</strain>
    </source>
</reference>
<dbReference type="Gene3D" id="1.10.357.10">
    <property type="entry name" value="Tetracycline Repressor, domain 2"/>
    <property type="match status" value="1"/>
</dbReference>
<evidence type="ECO:0000313" key="9">
    <source>
        <dbReference type="Proteomes" id="UP000260970"/>
    </source>
</evidence>
<dbReference type="PANTHER" id="PTHR30055:SF234">
    <property type="entry name" value="HTH-TYPE TRANSCRIPTIONAL REGULATOR BETI"/>
    <property type="match status" value="1"/>
</dbReference>
<dbReference type="PRINTS" id="PR00455">
    <property type="entry name" value="HTHTETR"/>
</dbReference>
<evidence type="ECO:0000313" key="6">
    <source>
        <dbReference type="EMBL" id="CUM85703.1"/>
    </source>
</evidence>
<evidence type="ECO:0000256" key="4">
    <source>
        <dbReference type="PROSITE-ProRule" id="PRU00335"/>
    </source>
</evidence>
<feature type="DNA-binding region" description="H-T-H motif" evidence="4">
    <location>
        <begin position="28"/>
        <end position="47"/>
    </location>
</feature>
<name>A0A173S5U2_9FIRM</name>
<organism evidence="6 8">
    <name type="scientific">Agathobacter rectalis</name>
    <dbReference type="NCBI Taxonomy" id="39491"/>
    <lineage>
        <taxon>Bacteria</taxon>
        <taxon>Bacillati</taxon>
        <taxon>Bacillota</taxon>
        <taxon>Clostridia</taxon>
        <taxon>Lachnospirales</taxon>
        <taxon>Lachnospiraceae</taxon>
        <taxon>Agathobacter</taxon>
    </lineage>
</organism>
<dbReference type="PROSITE" id="PS50977">
    <property type="entry name" value="HTH_TETR_2"/>
    <property type="match status" value="1"/>
</dbReference>
<evidence type="ECO:0000256" key="3">
    <source>
        <dbReference type="ARBA" id="ARBA00023163"/>
    </source>
</evidence>
<dbReference type="Pfam" id="PF00440">
    <property type="entry name" value="TetR_N"/>
    <property type="match status" value="1"/>
</dbReference>
<keyword evidence="1" id="KW-0805">Transcription regulation</keyword>
<keyword evidence="2 4" id="KW-0238">DNA-binding</keyword>
<proteinExistence type="predicted"/>
<protein>
    <submittedName>
        <fullName evidence="7">TetR/AcrR family transcriptional regulator</fullName>
    </submittedName>
    <submittedName>
        <fullName evidence="6">Transcriptional repressor BetI</fullName>
    </submittedName>
</protein>
<dbReference type="EMBL" id="QSUG01000001">
    <property type="protein sequence ID" value="RGN26780.1"/>
    <property type="molecule type" value="Genomic_DNA"/>
</dbReference>
<dbReference type="GO" id="GO:0000976">
    <property type="term" value="F:transcription cis-regulatory region binding"/>
    <property type="evidence" value="ECO:0007669"/>
    <property type="project" value="TreeGrafter"/>
</dbReference>
<dbReference type="EMBL" id="CYXM01000003">
    <property type="protein sequence ID" value="CUM85703.1"/>
    <property type="molecule type" value="Genomic_DNA"/>
</dbReference>
<dbReference type="PANTHER" id="PTHR30055">
    <property type="entry name" value="HTH-TYPE TRANSCRIPTIONAL REGULATOR RUTR"/>
    <property type="match status" value="1"/>
</dbReference>
<reference evidence="6 8" key="1">
    <citation type="submission" date="2015-09" db="EMBL/GenBank/DDBJ databases">
        <authorList>
            <consortium name="Pathogen Informatics"/>
        </authorList>
    </citation>
    <scope>NUCLEOTIDE SEQUENCE [LARGE SCALE GENOMIC DNA]</scope>
    <source>
        <strain evidence="6 8">2789STDY5834968</strain>
    </source>
</reference>
<dbReference type="Proteomes" id="UP000260970">
    <property type="component" value="Unassembled WGS sequence"/>
</dbReference>
<dbReference type="InterPro" id="IPR009057">
    <property type="entry name" value="Homeodomain-like_sf"/>
</dbReference>
<dbReference type="SUPFAM" id="SSF46689">
    <property type="entry name" value="Homeodomain-like"/>
    <property type="match status" value="1"/>
</dbReference>
<accession>A0A173S5U2</accession>
<gene>
    <name evidence="7" type="ORF">DXB72_02305</name>
    <name evidence="6" type="ORF">ERS852580_00862</name>
</gene>
<evidence type="ECO:0000313" key="8">
    <source>
        <dbReference type="Proteomes" id="UP000095673"/>
    </source>
</evidence>
<evidence type="ECO:0000259" key="5">
    <source>
        <dbReference type="PROSITE" id="PS50977"/>
    </source>
</evidence>
<dbReference type="GO" id="GO:0003700">
    <property type="term" value="F:DNA-binding transcription factor activity"/>
    <property type="evidence" value="ECO:0007669"/>
    <property type="project" value="TreeGrafter"/>
</dbReference>
<dbReference type="RefSeq" id="WP_117689550.1">
    <property type="nucleotide sequence ID" value="NZ_DAWDDN010000033.1"/>
</dbReference>
<evidence type="ECO:0000313" key="7">
    <source>
        <dbReference type="EMBL" id="RGN26780.1"/>
    </source>
</evidence>
<dbReference type="AlphaFoldDB" id="A0A173S5U2"/>
<keyword evidence="3" id="KW-0804">Transcription</keyword>
<dbReference type="InterPro" id="IPR050109">
    <property type="entry name" value="HTH-type_TetR-like_transc_reg"/>
</dbReference>